<sequence>MAGGVPGLPNLGAGLNAQKEQDNQLIVKAPRNKSFRVGYRAMRLDYNPDGTPRKTVGLKYAGFRGEDDDLAQKHLKRMEEELFVVDEDGLVAAIPLLTPSEVELNELEAPVEAT</sequence>
<dbReference type="Proteomes" id="UP000822688">
    <property type="component" value="Chromosome 8"/>
</dbReference>
<organism evidence="1 2">
    <name type="scientific">Ceratodon purpureus</name>
    <name type="common">Fire moss</name>
    <name type="synonym">Dicranum purpureum</name>
    <dbReference type="NCBI Taxonomy" id="3225"/>
    <lineage>
        <taxon>Eukaryota</taxon>
        <taxon>Viridiplantae</taxon>
        <taxon>Streptophyta</taxon>
        <taxon>Embryophyta</taxon>
        <taxon>Bryophyta</taxon>
        <taxon>Bryophytina</taxon>
        <taxon>Bryopsida</taxon>
        <taxon>Dicranidae</taxon>
        <taxon>Pseudoditrichales</taxon>
        <taxon>Ditrichaceae</taxon>
        <taxon>Ceratodon</taxon>
    </lineage>
</organism>
<accession>A0A8T0H3G4</accession>
<comment type="caution">
    <text evidence="1">The sequence shown here is derived from an EMBL/GenBank/DDBJ whole genome shotgun (WGS) entry which is preliminary data.</text>
</comment>
<protein>
    <submittedName>
        <fullName evidence="1">Uncharacterized protein</fullName>
    </submittedName>
</protein>
<name>A0A8T0H3G4_CERPU</name>
<proteinExistence type="predicted"/>
<evidence type="ECO:0000313" key="1">
    <source>
        <dbReference type="EMBL" id="KAG0564869.1"/>
    </source>
</evidence>
<dbReference type="AlphaFoldDB" id="A0A8T0H3G4"/>
<keyword evidence="2" id="KW-1185">Reference proteome</keyword>
<gene>
    <name evidence="1" type="ORF">KC19_8G146500</name>
</gene>
<dbReference type="EMBL" id="CM026429">
    <property type="protein sequence ID" value="KAG0564869.1"/>
    <property type="molecule type" value="Genomic_DNA"/>
</dbReference>
<reference evidence="1" key="1">
    <citation type="submission" date="2020-06" db="EMBL/GenBank/DDBJ databases">
        <title>WGS assembly of Ceratodon purpureus strain R40.</title>
        <authorList>
            <person name="Carey S.B."/>
            <person name="Jenkins J."/>
            <person name="Shu S."/>
            <person name="Lovell J.T."/>
            <person name="Sreedasyam A."/>
            <person name="Maumus F."/>
            <person name="Tiley G.P."/>
            <person name="Fernandez-Pozo N."/>
            <person name="Barry K."/>
            <person name="Chen C."/>
            <person name="Wang M."/>
            <person name="Lipzen A."/>
            <person name="Daum C."/>
            <person name="Saski C.A."/>
            <person name="Payton A.C."/>
            <person name="Mcbreen J.C."/>
            <person name="Conrad R.E."/>
            <person name="Kollar L.M."/>
            <person name="Olsson S."/>
            <person name="Huttunen S."/>
            <person name="Landis J.B."/>
            <person name="Wickett N.J."/>
            <person name="Johnson M.G."/>
            <person name="Rensing S.A."/>
            <person name="Grimwood J."/>
            <person name="Schmutz J."/>
            <person name="Mcdaniel S.F."/>
        </authorList>
    </citation>
    <scope>NUCLEOTIDE SEQUENCE</scope>
    <source>
        <strain evidence="1">R40</strain>
    </source>
</reference>
<evidence type="ECO:0000313" key="2">
    <source>
        <dbReference type="Proteomes" id="UP000822688"/>
    </source>
</evidence>